<sequence length="153" mass="17090">MKNFRSPLARLRERFKSTRTPSLDIDDPELRTVVEAFDETEAASGALGRSTTWNSDRPAVLRHHLAVPARHVTAVRSLVEQDGWALREQDARGCPTEDSAHHDQDRTVTVIALRVQLLDSLHCAQESSRMAGLAQRFRGRALGWDALQPEQAG</sequence>
<gene>
    <name evidence="1" type="ORF">FHX42_002976</name>
</gene>
<dbReference type="Proteomes" id="UP000569329">
    <property type="component" value="Unassembled WGS sequence"/>
</dbReference>
<name>A0A839DXL0_9PSEU</name>
<comment type="caution">
    <text evidence="1">The sequence shown here is derived from an EMBL/GenBank/DDBJ whole genome shotgun (WGS) entry which is preliminary data.</text>
</comment>
<dbReference type="AlphaFoldDB" id="A0A839DXL0"/>
<organism evidence="1 2">
    <name type="scientific">Halosaccharopolyspora lacisalsi</name>
    <dbReference type="NCBI Taxonomy" id="1000566"/>
    <lineage>
        <taxon>Bacteria</taxon>
        <taxon>Bacillati</taxon>
        <taxon>Actinomycetota</taxon>
        <taxon>Actinomycetes</taxon>
        <taxon>Pseudonocardiales</taxon>
        <taxon>Pseudonocardiaceae</taxon>
        <taxon>Halosaccharopolyspora</taxon>
    </lineage>
</organism>
<accession>A0A839DXL0</accession>
<evidence type="ECO:0000313" key="1">
    <source>
        <dbReference type="EMBL" id="MBA8825610.1"/>
    </source>
</evidence>
<protein>
    <submittedName>
        <fullName evidence="1">Uncharacterized protein</fullName>
    </submittedName>
</protein>
<keyword evidence="2" id="KW-1185">Reference proteome</keyword>
<dbReference type="EMBL" id="JACGWZ010000004">
    <property type="protein sequence ID" value="MBA8825610.1"/>
    <property type="molecule type" value="Genomic_DNA"/>
</dbReference>
<proteinExistence type="predicted"/>
<evidence type="ECO:0000313" key="2">
    <source>
        <dbReference type="Proteomes" id="UP000569329"/>
    </source>
</evidence>
<reference evidence="1 2" key="1">
    <citation type="submission" date="2020-07" db="EMBL/GenBank/DDBJ databases">
        <title>Sequencing the genomes of 1000 actinobacteria strains.</title>
        <authorList>
            <person name="Klenk H.-P."/>
        </authorList>
    </citation>
    <scope>NUCLEOTIDE SEQUENCE [LARGE SCALE GENOMIC DNA]</scope>
    <source>
        <strain evidence="1 2">DSM 45975</strain>
    </source>
</reference>
<dbReference type="RefSeq" id="WP_328796134.1">
    <property type="nucleotide sequence ID" value="NZ_JACGWZ010000004.1"/>
</dbReference>